<dbReference type="STRING" id="690879.TSACC_22094"/>
<feature type="compositionally biased region" description="Low complexity" evidence="4">
    <location>
        <begin position="85"/>
        <end position="100"/>
    </location>
</feature>
<keyword evidence="5" id="KW-0812">Transmembrane</keyword>
<feature type="transmembrane region" description="Helical" evidence="5">
    <location>
        <begin position="147"/>
        <end position="166"/>
    </location>
</feature>
<proteinExistence type="inferred from homology"/>
<comment type="similarity">
    <text evidence="1">Belongs to the GSP E family.</text>
</comment>
<evidence type="ECO:0000256" key="5">
    <source>
        <dbReference type="SAM" id="Phobius"/>
    </source>
</evidence>
<comment type="caution">
    <text evidence="8">The sequence shown here is derived from an EMBL/GenBank/DDBJ whole genome shotgun (WGS) entry which is preliminary data.</text>
</comment>
<dbReference type="FunCoup" id="A0A146GA50">
    <property type="interactions" value="47"/>
</dbReference>
<dbReference type="RefSeq" id="WP_075079380.1">
    <property type="nucleotide sequence ID" value="NZ_BDCO01000002.1"/>
</dbReference>
<dbReference type="InterPro" id="IPR027417">
    <property type="entry name" value="P-loop_NTPase"/>
</dbReference>
<evidence type="ECO:0000259" key="7">
    <source>
        <dbReference type="PROSITE" id="PS00662"/>
    </source>
</evidence>
<feature type="domain" description="Bacterial type II secretion system protein E" evidence="7">
    <location>
        <begin position="462"/>
        <end position="476"/>
    </location>
</feature>
<dbReference type="PROSITE" id="PS00662">
    <property type="entry name" value="T2SP_E"/>
    <property type="match status" value="1"/>
</dbReference>
<dbReference type="InterPro" id="IPR001482">
    <property type="entry name" value="T2SS/T4SS_dom"/>
</dbReference>
<evidence type="ECO:0000256" key="3">
    <source>
        <dbReference type="ARBA" id="ARBA00022840"/>
    </source>
</evidence>
<dbReference type="InParanoid" id="A0A146GA50"/>
<dbReference type="EMBL" id="BDCO01000002">
    <property type="protein sequence ID" value="GAT33677.1"/>
    <property type="molecule type" value="Genomic_DNA"/>
</dbReference>
<dbReference type="CDD" id="cd01129">
    <property type="entry name" value="PulE-GspE-like"/>
    <property type="match status" value="1"/>
</dbReference>
<organism evidence="8 9">
    <name type="scientific">Terrimicrobium sacchariphilum</name>
    <dbReference type="NCBI Taxonomy" id="690879"/>
    <lineage>
        <taxon>Bacteria</taxon>
        <taxon>Pseudomonadati</taxon>
        <taxon>Verrucomicrobiota</taxon>
        <taxon>Terrimicrobiia</taxon>
        <taxon>Terrimicrobiales</taxon>
        <taxon>Terrimicrobiaceae</taxon>
        <taxon>Terrimicrobium</taxon>
    </lineage>
</organism>
<dbReference type="GO" id="GO:0005524">
    <property type="term" value="F:ATP binding"/>
    <property type="evidence" value="ECO:0007669"/>
    <property type="project" value="UniProtKB-KW"/>
</dbReference>
<dbReference type="Gene3D" id="3.40.50.300">
    <property type="entry name" value="P-loop containing nucleotide triphosphate hydrolases"/>
    <property type="match status" value="1"/>
</dbReference>
<feature type="chain" id="PRO_5007524636" evidence="6">
    <location>
        <begin position="26"/>
        <end position="640"/>
    </location>
</feature>
<evidence type="ECO:0000256" key="1">
    <source>
        <dbReference type="ARBA" id="ARBA00006611"/>
    </source>
</evidence>
<keyword evidence="6" id="KW-0732">Signal</keyword>
<dbReference type="GO" id="GO:0016887">
    <property type="term" value="F:ATP hydrolysis activity"/>
    <property type="evidence" value="ECO:0007669"/>
    <property type="project" value="TreeGrafter"/>
</dbReference>
<dbReference type="GO" id="GO:0005886">
    <property type="term" value="C:plasma membrane"/>
    <property type="evidence" value="ECO:0007669"/>
    <property type="project" value="TreeGrafter"/>
</dbReference>
<name>A0A146GA50_TERSA</name>
<feature type="transmembrane region" description="Helical" evidence="5">
    <location>
        <begin position="178"/>
        <end position="201"/>
    </location>
</feature>
<keyword evidence="3" id="KW-0067">ATP-binding</keyword>
<evidence type="ECO:0000313" key="8">
    <source>
        <dbReference type="EMBL" id="GAT33677.1"/>
    </source>
</evidence>
<feature type="signal peptide" evidence="6">
    <location>
        <begin position="1"/>
        <end position="25"/>
    </location>
</feature>
<evidence type="ECO:0000313" key="9">
    <source>
        <dbReference type="Proteomes" id="UP000076023"/>
    </source>
</evidence>
<dbReference type="PANTHER" id="PTHR30258:SF2">
    <property type="entry name" value="COMG OPERON PROTEIN 1"/>
    <property type="match status" value="1"/>
</dbReference>
<dbReference type="Pfam" id="PF00437">
    <property type="entry name" value="T2SSE"/>
    <property type="match status" value="1"/>
</dbReference>
<keyword evidence="5" id="KW-0472">Membrane</keyword>
<dbReference type="Gene3D" id="3.30.450.90">
    <property type="match status" value="1"/>
</dbReference>
<keyword evidence="2" id="KW-0547">Nucleotide-binding</keyword>
<sequence length="640" mass="69721">MAISRRLTGALILAALILGHAALFADEVVFQDGTKMHDVRTVLTETHVIVHMPKGVAEFPRQAIKSINGKAPGPAKAVPTPVNKSASPTPTATVAPSATPDEVVPGMVPEVQQIQDRLKVAPTPTPTPVVSTTTAIAAPHPQWKADVAIAALFLLTAIWIYSLQWVRRSLEHRRVDPGMWTNVAIVLPILGSILYGLYIAMLPFLPKRGTRWSPWSTFIAKLRQQNKPLDTAPKHRVSRTIEFLDEDQKALKLKKKGDLSSGLDLASDILETALDQRASDIHIEPGSEEYRVRFRLDGIMHERFAFATEDGRRIVTAIKSLAQIDISEKRKAQDGRFRARLGGAGVDFRVATANSIHGEKIVIRVLDHSRGIFDLTALGMSPEMLETFQQVIHSRNGMILATGPTGSGKTSTLYAALRQLDAARINIMTIEDPAEYELVGATQIAVNIKAGVTYESGLRSILRQDPDVILVGEMRDAEAAQVAVSAALTGHLVLSTLHTKDAPGTLARLKDMGLERYKLGTALLMIVGQRLVRVLCPACREEIACEGEELASIGFSFDPGTAIYRSQGCPECNGTGFKGRTGLFELLVLDDDLRKAVGDDVDEATFLSMAEERGFRSYRQDGALKVLMGITTVEEVLQAV</sequence>
<keyword evidence="5" id="KW-1133">Transmembrane helix</keyword>
<accession>A0A146GA50</accession>
<evidence type="ECO:0000256" key="2">
    <source>
        <dbReference type="ARBA" id="ARBA00022741"/>
    </source>
</evidence>
<dbReference type="AlphaFoldDB" id="A0A146GA50"/>
<gene>
    <name evidence="8" type="ORF">TSACC_22094</name>
</gene>
<dbReference type="PANTHER" id="PTHR30258">
    <property type="entry name" value="TYPE II SECRETION SYSTEM PROTEIN GSPE-RELATED"/>
    <property type="match status" value="1"/>
</dbReference>
<reference evidence="9" key="1">
    <citation type="journal article" date="2017" name="Genome Announc.">
        <title>Draft Genome Sequence of Terrimicrobium sacchariphilum NM-5T, a Facultative Anaerobic Soil Bacterium of the Class Spartobacteria.</title>
        <authorList>
            <person name="Qiu Y.L."/>
            <person name="Tourlousse D.M."/>
            <person name="Matsuura N."/>
            <person name="Ohashi A."/>
            <person name="Sekiguchi Y."/>
        </authorList>
    </citation>
    <scope>NUCLEOTIDE SEQUENCE [LARGE SCALE GENOMIC DNA]</scope>
    <source>
        <strain evidence="9">NM-5</strain>
    </source>
</reference>
<protein>
    <submittedName>
        <fullName evidence="8">Type II secretory pathway ATPase GspE/PulE</fullName>
    </submittedName>
</protein>
<dbReference type="SUPFAM" id="SSF52540">
    <property type="entry name" value="P-loop containing nucleoside triphosphate hydrolases"/>
    <property type="match status" value="1"/>
</dbReference>
<feature type="region of interest" description="Disordered" evidence="4">
    <location>
        <begin position="68"/>
        <end position="101"/>
    </location>
</feature>
<dbReference type="Proteomes" id="UP000076023">
    <property type="component" value="Unassembled WGS sequence"/>
</dbReference>
<keyword evidence="9" id="KW-1185">Reference proteome</keyword>
<evidence type="ECO:0000256" key="6">
    <source>
        <dbReference type="SAM" id="SignalP"/>
    </source>
</evidence>
<evidence type="ECO:0000256" key="4">
    <source>
        <dbReference type="SAM" id="MobiDB-lite"/>
    </source>
</evidence>
<dbReference type="OrthoDB" id="244550at2"/>